<protein>
    <submittedName>
        <fullName evidence="2">DUF6069 family protein</fullName>
    </submittedName>
</protein>
<evidence type="ECO:0000313" key="2">
    <source>
        <dbReference type="EMBL" id="MFD1529904.1"/>
    </source>
</evidence>
<dbReference type="EMBL" id="JBHUCP010000006">
    <property type="protein sequence ID" value="MFD1529904.1"/>
    <property type="molecule type" value="Genomic_DNA"/>
</dbReference>
<dbReference type="Proteomes" id="UP001597145">
    <property type="component" value="Unassembled WGS sequence"/>
</dbReference>
<comment type="caution">
    <text evidence="2">The sequence shown here is derived from an EMBL/GenBank/DDBJ whole genome shotgun (WGS) entry which is preliminary data.</text>
</comment>
<feature type="transmembrane region" description="Helical" evidence="1">
    <location>
        <begin position="115"/>
        <end position="134"/>
    </location>
</feature>
<keyword evidence="1" id="KW-0812">Transmembrane</keyword>
<feature type="transmembrane region" description="Helical" evidence="1">
    <location>
        <begin position="89"/>
        <end position="109"/>
    </location>
</feature>
<dbReference type="InterPro" id="IPR045713">
    <property type="entry name" value="DUF6069"/>
</dbReference>
<keyword evidence="1" id="KW-1133">Transmembrane helix</keyword>
<keyword evidence="3" id="KW-1185">Reference proteome</keyword>
<name>A0ABW4FIY7_9PSEU</name>
<feature type="transmembrane region" description="Helical" evidence="1">
    <location>
        <begin position="20"/>
        <end position="37"/>
    </location>
</feature>
<evidence type="ECO:0000256" key="1">
    <source>
        <dbReference type="SAM" id="Phobius"/>
    </source>
</evidence>
<organism evidence="2 3">
    <name type="scientific">Pseudonocardia aurantiaca</name>
    <dbReference type="NCBI Taxonomy" id="75290"/>
    <lineage>
        <taxon>Bacteria</taxon>
        <taxon>Bacillati</taxon>
        <taxon>Actinomycetota</taxon>
        <taxon>Actinomycetes</taxon>
        <taxon>Pseudonocardiales</taxon>
        <taxon>Pseudonocardiaceae</taxon>
        <taxon>Pseudonocardia</taxon>
    </lineage>
</organism>
<accession>A0ABW4FIY7</accession>
<reference evidence="3" key="1">
    <citation type="journal article" date="2019" name="Int. J. Syst. Evol. Microbiol.">
        <title>The Global Catalogue of Microorganisms (GCM) 10K type strain sequencing project: providing services to taxonomists for standard genome sequencing and annotation.</title>
        <authorList>
            <consortium name="The Broad Institute Genomics Platform"/>
            <consortium name="The Broad Institute Genome Sequencing Center for Infectious Disease"/>
            <person name="Wu L."/>
            <person name="Ma J."/>
        </authorList>
    </citation>
    <scope>NUCLEOTIDE SEQUENCE [LARGE SCALE GENOMIC DNA]</scope>
    <source>
        <strain evidence="3">JCM 12165</strain>
    </source>
</reference>
<dbReference type="RefSeq" id="WP_343975809.1">
    <property type="nucleotide sequence ID" value="NZ_BAAAJG010000008.1"/>
</dbReference>
<feature type="transmembrane region" description="Helical" evidence="1">
    <location>
        <begin position="57"/>
        <end position="77"/>
    </location>
</feature>
<evidence type="ECO:0000313" key="3">
    <source>
        <dbReference type="Proteomes" id="UP001597145"/>
    </source>
</evidence>
<sequence>MTIQSDVREISAGTRRRNRTLAVVGAVVAAVLVWVVGEPLLGNDMIIKAEGQEPQDLGASAIIMFALFFSLLGWALLALLERVTPRARLIWTVVALVVLAVSFFPLFTIEASGGTKVVLALAHVAVAAVLIPVFRATSTNARK</sequence>
<proteinExistence type="predicted"/>
<dbReference type="Pfam" id="PF19545">
    <property type="entry name" value="DUF6069"/>
    <property type="match status" value="1"/>
</dbReference>
<keyword evidence="1" id="KW-0472">Membrane</keyword>
<gene>
    <name evidence="2" type="ORF">ACFSCY_10665</name>
</gene>